<dbReference type="eggNOG" id="ENOG502R17J">
    <property type="taxonomic scope" value="Eukaryota"/>
</dbReference>
<dbReference type="Gene3D" id="2.30.30.40">
    <property type="entry name" value="SH3 Domains"/>
    <property type="match status" value="1"/>
</dbReference>
<feature type="compositionally biased region" description="Low complexity" evidence="3">
    <location>
        <begin position="605"/>
        <end position="627"/>
    </location>
</feature>
<feature type="compositionally biased region" description="Polar residues" evidence="3">
    <location>
        <begin position="491"/>
        <end position="511"/>
    </location>
</feature>
<dbReference type="Proteomes" id="UP000018144">
    <property type="component" value="Unassembled WGS sequence"/>
</dbReference>
<protein>
    <submittedName>
        <fullName evidence="5">Similar to Tip elongation aberrant protein Tea4 acc. no. O60132</fullName>
    </submittedName>
</protein>
<keyword evidence="6" id="KW-1185">Reference proteome</keyword>
<evidence type="ECO:0000313" key="5">
    <source>
        <dbReference type="EMBL" id="CCX31225.1"/>
    </source>
</evidence>
<dbReference type="GO" id="GO:0030950">
    <property type="term" value="P:establishment or maintenance of actin cytoskeleton polarity"/>
    <property type="evidence" value="ECO:0007669"/>
    <property type="project" value="TreeGrafter"/>
</dbReference>
<dbReference type="InterPro" id="IPR036028">
    <property type="entry name" value="SH3-like_dom_sf"/>
</dbReference>
<dbReference type="FunFam" id="2.30.30.40:FF:000035">
    <property type="entry name" value="SH3 domain containing protein"/>
    <property type="match status" value="1"/>
</dbReference>
<dbReference type="SMART" id="SM00326">
    <property type="entry name" value="SH3"/>
    <property type="match status" value="1"/>
</dbReference>
<dbReference type="PANTHER" id="PTHR47775">
    <property type="entry name" value="BUD SITE SELECTION PROTEIN 14"/>
    <property type="match status" value="1"/>
</dbReference>
<dbReference type="InterPro" id="IPR001452">
    <property type="entry name" value="SH3_domain"/>
</dbReference>
<sequence length="797" mass="87122">MPRPNAVRADTLDLQHHDAPTASDHSAAPSNPAANASGFGEHQTQAIRNVAAEQVSAQQGQHTQMGQQEGDELDKELADAEIAGEDSGFDDDDMMDKMSSSPSIADEDIDFEMVYALHHFNATVEGQANAAKGEHMVLLDDSNSYWWLVRIVRDSSIGYLPAEHIETPTERLARLNKHRNIDLAANMLSDSTPEKSRNPLKKIRARRNTKKTVAFTDPIYHEASEYEYSDEEEEGAEGPEGEEQEEGNTAEPTKSEPTQDPATNEDLGADPVAREKPQQTVNVITPPTDPRVSNELQRKTSNESEQGVKLRANPTPAGLRHPDSAIFNDENQGTKKLTLTPNLLRDDGVSAPSTKPEVIKGRGSMDREKTAMKTREESVISPPPNSKGRMKKGGVLGSLFKKRNKKGKKEEEEELEDWLHSGTEKSSEQKMSLDSSRSSESKDSPGVRSDEGRKEREEAMLREEQRKQQEVLRARMEQEARESAQKKAQVAASTSSSIRRVESTDSATAGTPVTGPAPGAIGSPGPAVGPAAIASPPPAQTQPKASPLDTVSLPSALRVAPPEQVKPRSPAPATAIDTQIADHYRYGQRRPSESDTPSSINKPAYSPQTYQPYPSTSSSITSPTKSSNAFTAPRNFNRLSESPEEISFHDAAERNDPLDNSSGPESPEPHSPATSATSEQEIEIIHRSNTFDTAVTSPDSGAEMNSINGDMLHPGHTITRSWSDWSLRTYFEDDNDVRDMLIVVQQDKGEAKKPGKPHPEIAPLFAPSSRKLADLTKQLDGMLGDWLQRRSTRSTKA</sequence>
<feature type="compositionally biased region" description="Acidic residues" evidence="3">
    <location>
        <begin position="225"/>
        <end position="248"/>
    </location>
</feature>
<dbReference type="PROSITE" id="PS50002">
    <property type="entry name" value="SH3"/>
    <property type="match status" value="1"/>
</dbReference>
<feature type="compositionally biased region" description="Low complexity" evidence="3">
    <location>
        <begin position="26"/>
        <end position="37"/>
    </location>
</feature>
<evidence type="ECO:0000256" key="3">
    <source>
        <dbReference type="SAM" id="MobiDB-lite"/>
    </source>
</evidence>
<evidence type="ECO:0000259" key="4">
    <source>
        <dbReference type="PROSITE" id="PS50002"/>
    </source>
</evidence>
<reference evidence="5 6" key="1">
    <citation type="journal article" date="2013" name="PLoS Genet.">
        <title>The genome and development-dependent transcriptomes of Pyronema confluens: a window into fungal evolution.</title>
        <authorList>
            <person name="Traeger S."/>
            <person name="Altegoer F."/>
            <person name="Freitag M."/>
            <person name="Gabaldon T."/>
            <person name="Kempken F."/>
            <person name="Kumar A."/>
            <person name="Marcet-Houben M."/>
            <person name="Poggeler S."/>
            <person name="Stajich J.E."/>
            <person name="Nowrousian M."/>
        </authorList>
    </citation>
    <scope>NUCLEOTIDE SEQUENCE [LARGE SCALE GENOMIC DNA]</scope>
    <source>
        <strain evidence="6">CBS 100304</strain>
        <tissue evidence="5">Vegetative mycelium</tissue>
    </source>
</reference>
<feature type="compositionally biased region" description="Basic and acidic residues" evidence="3">
    <location>
        <begin position="646"/>
        <end position="657"/>
    </location>
</feature>
<feature type="compositionally biased region" description="Basic and acidic residues" evidence="3">
    <location>
        <begin position="417"/>
        <end position="428"/>
    </location>
</feature>
<evidence type="ECO:0000256" key="1">
    <source>
        <dbReference type="ARBA" id="ARBA00022443"/>
    </source>
</evidence>
<dbReference type="GO" id="GO:0008104">
    <property type="term" value="P:intracellular protein localization"/>
    <property type="evidence" value="ECO:0007669"/>
    <property type="project" value="TreeGrafter"/>
</dbReference>
<keyword evidence="1 2" id="KW-0728">SH3 domain</keyword>
<feature type="compositionally biased region" description="Basic and acidic residues" evidence="3">
    <location>
        <begin position="580"/>
        <end position="593"/>
    </location>
</feature>
<accession>U4LPH5</accession>
<dbReference type="AlphaFoldDB" id="U4LPH5"/>
<name>U4LPH5_PYROM</name>
<gene>
    <name evidence="5" type="ORF">PCON_10356</name>
</gene>
<feature type="region of interest" description="Disordered" evidence="3">
    <location>
        <begin position="186"/>
        <end position="713"/>
    </location>
</feature>
<feature type="compositionally biased region" description="Polar residues" evidence="3">
    <location>
        <begin position="687"/>
        <end position="708"/>
    </location>
</feature>
<evidence type="ECO:0000256" key="2">
    <source>
        <dbReference type="PROSITE-ProRule" id="PRU00192"/>
    </source>
</evidence>
<dbReference type="OrthoDB" id="196165at2759"/>
<feature type="compositionally biased region" description="Basic residues" evidence="3">
    <location>
        <begin position="198"/>
        <end position="210"/>
    </location>
</feature>
<dbReference type="PANTHER" id="PTHR47775:SF1">
    <property type="entry name" value="BUD SITE SELECTION PROTEIN 14"/>
    <property type="match status" value="1"/>
</dbReference>
<feature type="compositionally biased region" description="Basic and acidic residues" evidence="3">
    <location>
        <begin position="296"/>
        <end position="308"/>
    </location>
</feature>
<feature type="region of interest" description="Disordered" evidence="3">
    <location>
        <begin position="1"/>
        <end position="74"/>
    </location>
</feature>
<dbReference type="OMA" id="SEDNNPH"/>
<dbReference type="GO" id="GO:0051286">
    <property type="term" value="C:cell tip"/>
    <property type="evidence" value="ECO:0007669"/>
    <property type="project" value="TreeGrafter"/>
</dbReference>
<feature type="compositionally biased region" description="Polar residues" evidence="3">
    <location>
        <begin position="250"/>
        <end position="262"/>
    </location>
</feature>
<feature type="compositionally biased region" description="Basic and acidic residues" evidence="3">
    <location>
        <begin position="437"/>
        <end position="485"/>
    </location>
</feature>
<dbReference type="STRING" id="1076935.U4LPH5"/>
<feature type="compositionally biased region" description="Low complexity" evidence="3">
    <location>
        <begin position="58"/>
        <end position="68"/>
    </location>
</feature>
<feature type="compositionally biased region" description="Polar residues" evidence="3">
    <location>
        <begin position="329"/>
        <end position="341"/>
    </location>
</feature>
<feature type="compositionally biased region" description="Low complexity" evidence="3">
    <location>
        <begin position="516"/>
        <end position="534"/>
    </location>
</feature>
<dbReference type="SUPFAM" id="SSF50044">
    <property type="entry name" value="SH3-domain"/>
    <property type="match status" value="1"/>
</dbReference>
<evidence type="ECO:0000313" key="6">
    <source>
        <dbReference type="Proteomes" id="UP000018144"/>
    </source>
</evidence>
<dbReference type="EMBL" id="HF935560">
    <property type="protein sequence ID" value="CCX31225.1"/>
    <property type="molecule type" value="Genomic_DNA"/>
</dbReference>
<dbReference type="InterPro" id="IPR053039">
    <property type="entry name" value="Polarity_Bud-Selection_Reg"/>
</dbReference>
<dbReference type="GO" id="GO:0015630">
    <property type="term" value="C:microtubule cytoskeleton"/>
    <property type="evidence" value="ECO:0007669"/>
    <property type="project" value="TreeGrafter"/>
</dbReference>
<proteinExistence type="predicted"/>
<feature type="compositionally biased region" description="Basic and acidic residues" evidence="3">
    <location>
        <begin position="10"/>
        <end position="19"/>
    </location>
</feature>
<organism evidence="5 6">
    <name type="scientific">Pyronema omphalodes (strain CBS 100304)</name>
    <name type="common">Pyronema confluens</name>
    <dbReference type="NCBI Taxonomy" id="1076935"/>
    <lineage>
        <taxon>Eukaryota</taxon>
        <taxon>Fungi</taxon>
        <taxon>Dikarya</taxon>
        <taxon>Ascomycota</taxon>
        <taxon>Pezizomycotina</taxon>
        <taxon>Pezizomycetes</taxon>
        <taxon>Pezizales</taxon>
        <taxon>Pyronemataceae</taxon>
        <taxon>Pyronema</taxon>
    </lineage>
</organism>
<feature type="domain" description="SH3" evidence="4">
    <location>
        <begin position="109"/>
        <end position="170"/>
    </location>
</feature>
<feature type="compositionally biased region" description="Basic and acidic residues" evidence="3">
    <location>
        <begin position="357"/>
        <end position="378"/>
    </location>
</feature>